<comment type="caution">
    <text evidence="1">The sequence shown here is derived from an EMBL/GenBank/DDBJ whole genome shotgun (WGS) entry which is preliminary data.</text>
</comment>
<reference evidence="2" key="1">
    <citation type="journal article" date="2022" name="Mol. Ecol. Resour.">
        <title>The genomes of chicory, endive, great burdock and yacon provide insights into Asteraceae palaeo-polyploidization history and plant inulin production.</title>
        <authorList>
            <person name="Fan W."/>
            <person name="Wang S."/>
            <person name="Wang H."/>
            <person name="Wang A."/>
            <person name="Jiang F."/>
            <person name="Liu H."/>
            <person name="Zhao H."/>
            <person name="Xu D."/>
            <person name="Zhang Y."/>
        </authorList>
    </citation>
    <scope>NUCLEOTIDE SEQUENCE [LARGE SCALE GENOMIC DNA]</scope>
    <source>
        <strain evidence="2">cv. Punajuju</strain>
    </source>
</reference>
<dbReference type="EMBL" id="CM042012">
    <property type="protein sequence ID" value="KAI3751679.1"/>
    <property type="molecule type" value="Genomic_DNA"/>
</dbReference>
<sequence length="70" mass="8060">MARAQLENPQIRVNDDIRACICLYLYLLTEHMLPGISNGGTRLSYFDLFHRKKSPQIIRKVKALASLFPI</sequence>
<keyword evidence="2" id="KW-1185">Reference proteome</keyword>
<protein>
    <submittedName>
        <fullName evidence="1">Uncharacterized protein</fullName>
    </submittedName>
</protein>
<evidence type="ECO:0000313" key="1">
    <source>
        <dbReference type="EMBL" id="KAI3751679.1"/>
    </source>
</evidence>
<evidence type="ECO:0000313" key="2">
    <source>
        <dbReference type="Proteomes" id="UP001055811"/>
    </source>
</evidence>
<organism evidence="1 2">
    <name type="scientific">Cichorium intybus</name>
    <name type="common">Chicory</name>
    <dbReference type="NCBI Taxonomy" id="13427"/>
    <lineage>
        <taxon>Eukaryota</taxon>
        <taxon>Viridiplantae</taxon>
        <taxon>Streptophyta</taxon>
        <taxon>Embryophyta</taxon>
        <taxon>Tracheophyta</taxon>
        <taxon>Spermatophyta</taxon>
        <taxon>Magnoliopsida</taxon>
        <taxon>eudicotyledons</taxon>
        <taxon>Gunneridae</taxon>
        <taxon>Pentapetalae</taxon>
        <taxon>asterids</taxon>
        <taxon>campanulids</taxon>
        <taxon>Asterales</taxon>
        <taxon>Asteraceae</taxon>
        <taxon>Cichorioideae</taxon>
        <taxon>Cichorieae</taxon>
        <taxon>Cichoriinae</taxon>
        <taxon>Cichorium</taxon>
    </lineage>
</organism>
<proteinExistence type="predicted"/>
<name>A0ACB9DYB2_CICIN</name>
<gene>
    <name evidence="1" type="ORF">L2E82_22770</name>
</gene>
<dbReference type="Proteomes" id="UP001055811">
    <property type="component" value="Linkage Group LG04"/>
</dbReference>
<accession>A0ACB9DYB2</accession>
<reference evidence="1 2" key="2">
    <citation type="journal article" date="2022" name="Mol. Ecol. Resour.">
        <title>The genomes of chicory, endive, great burdock and yacon provide insights into Asteraceae paleo-polyploidization history and plant inulin production.</title>
        <authorList>
            <person name="Fan W."/>
            <person name="Wang S."/>
            <person name="Wang H."/>
            <person name="Wang A."/>
            <person name="Jiang F."/>
            <person name="Liu H."/>
            <person name="Zhao H."/>
            <person name="Xu D."/>
            <person name="Zhang Y."/>
        </authorList>
    </citation>
    <scope>NUCLEOTIDE SEQUENCE [LARGE SCALE GENOMIC DNA]</scope>
    <source>
        <strain evidence="2">cv. Punajuju</strain>
        <tissue evidence="1">Leaves</tissue>
    </source>
</reference>